<evidence type="ECO:0000313" key="3">
    <source>
        <dbReference type="EMBL" id="TNV81154.1"/>
    </source>
</evidence>
<keyword evidence="1" id="KW-0732">Signal</keyword>
<dbReference type="PANTHER" id="PTHR45756">
    <property type="entry name" value="PALMITOYLTRANSFERASE"/>
    <property type="match status" value="1"/>
</dbReference>
<dbReference type="PANTHER" id="PTHR45756:SF1">
    <property type="entry name" value="PROTEIN KINASE DOMAIN CONTAINING PROTEIN"/>
    <property type="match status" value="1"/>
</dbReference>
<dbReference type="InterPro" id="IPR000742">
    <property type="entry name" value="EGF"/>
</dbReference>
<dbReference type="SMART" id="SM00261">
    <property type="entry name" value="FU"/>
    <property type="match status" value="5"/>
</dbReference>
<feature type="signal peptide" evidence="1">
    <location>
        <begin position="1"/>
        <end position="20"/>
    </location>
</feature>
<protein>
    <recommendedName>
        <fullName evidence="2">EGF-like domain-containing protein</fullName>
    </recommendedName>
</protein>
<evidence type="ECO:0000259" key="2">
    <source>
        <dbReference type="SMART" id="SM00181"/>
    </source>
</evidence>
<gene>
    <name evidence="3" type="ORF">FGO68_gene474</name>
</gene>
<dbReference type="InterPro" id="IPR009030">
    <property type="entry name" value="Growth_fac_rcpt_cys_sf"/>
</dbReference>
<name>A0A8J8T3S2_HALGN</name>
<evidence type="ECO:0000256" key="1">
    <source>
        <dbReference type="SAM" id="SignalP"/>
    </source>
</evidence>
<dbReference type="InterPro" id="IPR053215">
    <property type="entry name" value="TKL_Ser/Thr_kinase"/>
</dbReference>
<feature type="domain" description="EGF-like" evidence="2">
    <location>
        <begin position="382"/>
        <end position="416"/>
    </location>
</feature>
<dbReference type="SMART" id="SM00181">
    <property type="entry name" value="EGF"/>
    <property type="match status" value="8"/>
</dbReference>
<keyword evidence="4" id="KW-1185">Reference proteome</keyword>
<evidence type="ECO:0000313" key="4">
    <source>
        <dbReference type="Proteomes" id="UP000785679"/>
    </source>
</evidence>
<feature type="domain" description="EGF-like" evidence="2">
    <location>
        <begin position="284"/>
        <end position="314"/>
    </location>
</feature>
<comment type="caution">
    <text evidence="3">The sequence shown here is derived from an EMBL/GenBank/DDBJ whole genome shotgun (WGS) entry which is preliminary data.</text>
</comment>
<dbReference type="EMBL" id="RRYP01006498">
    <property type="protein sequence ID" value="TNV81154.1"/>
    <property type="molecule type" value="Genomic_DNA"/>
</dbReference>
<proteinExistence type="predicted"/>
<feature type="domain" description="EGF-like" evidence="2">
    <location>
        <begin position="485"/>
        <end position="517"/>
    </location>
</feature>
<feature type="domain" description="EGF-like" evidence="2">
    <location>
        <begin position="420"/>
        <end position="451"/>
    </location>
</feature>
<dbReference type="InterPro" id="IPR006212">
    <property type="entry name" value="Furin_repeat"/>
</dbReference>
<dbReference type="SUPFAM" id="SSF57184">
    <property type="entry name" value="Growth factor receptor domain"/>
    <property type="match status" value="2"/>
</dbReference>
<feature type="chain" id="PRO_5035247378" description="EGF-like domain-containing protein" evidence="1">
    <location>
        <begin position="21"/>
        <end position="607"/>
    </location>
</feature>
<feature type="domain" description="EGF-like" evidence="2">
    <location>
        <begin position="452"/>
        <end position="484"/>
    </location>
</feature>
<dbReference type="Gene3D" id="2.10.220.10">
    <property type="entry name" value="Hormone Receptor, Insulin-like Growth Factor Receptor 1, Chain A, domain 2"/>
    <property type="match status" value="2"/>
</dbReference>
<feature type="domain" description="EGF-like" evidence="2">
    <location>
        <begin position="351"/>
        <end position="381"/>
    </location>
</feature>
<dbReference type="Proteomes" id="UP000785679">
    <property type="component" value="Unassembled WGS sequence"/>
</dbReference>
<accession>A0A8J8T3S2</accession>
<reference evidence="3" key="1">
    <citation type="submission" date="2019-06" db="EMBL/GenBank/DDBJ databases">
        <authorList>
            <person name="Zheng W."/>
        </authorList>
    </citation>
    <scope>NUCLEOTIDE SEQUENCE</scope>
    <source>
        <strain evidence="3">QDHG01</strain>
    </source>
</reference>
<feature type="domain" description="EGF-like" evidence="2">
    <location>
        <begin position="230"/>
        <end position="260"/>
    </location>
</feature>
<feature type="domain" description="EGF-like" evidence="2">
    <location>
        <begin position="317"/>
        <end position="350"/>
    </location>
</feature>
<dbReference type="AlphaFoldDB" id="A0A8J8T3S2"/>
<dbReference type="OrthoDB" id="304072at2759"/>
<sequence>MLHINLVLLLSYLSITFTFAQFQCYQSTTKQCRDNYKAVQCSCGAGNSFSIKNSNECLCEFSTNATAYCCRLDPRYLDTELQCENAARDYCDNSRNNSKLVSCSCTRNDNAANTTTFIDPKYSFTYKNYGKVDVCRSYNKTNSAEISCDSTLTSSQCCGVQRAAKNNLQCVRRNGAIATRNLMGCTCRNGCGKYAFNFATNECRCDCDTADTAYAIDCYIEDADLATFKTCPQNCSSCDSLPLNCTACTDGYKLDNGVCTKCPSDVGCYPCKDGFYFNSGACMRCPLNCANCTSGGRCTVCSVGYAFNYNNRCEPLACNSPCSTCLNTTSLSNQCITCVSGYYLDNYQCKKCLDGCSTCNYVDYCDKCAPGYYLAADFSCTPCTFPCKTCVGPNPLSDCRSCADNYKYYDWYGACAFDGTCNSPCQTCVKGPSTCGSCINGYYKGDNSTCLQCSSGCKRCEGSPDQCTECFDGYYYSKATKQCERCDIACNTCEGSALNCTSCENGQFLNLKNRKCIDRYVCPSVDKISYYWDYTETKCKQCLLKNCVSCLTNHTCEQCNPQTTLIIDYYKQDYLDFVLTNNKLQRKLNIPSAAFRMLQQQKPFLSC</sequence>
<organism evidence="3 4">
    <name type="scientific">Halteria grandinella</name>
    <dbReference type="NCBI Taxonomy" id="5974"/>
    <lineage>
        <taxon>Eukaryota</taxon>
        <taxon>Sar</taxon>
        <taxon>Alveolata</taxon>
        <taxon>Ciliophora</taxon>
        <taxon>Intramacronucleata</taxon>
        <taxon>Spirotrichea</taxon>
        <taxon>Stichotrichia</taxon>
        <taxon>Sporadotrichida</taxon>
        <taxon>Halteriidae</taxon>
        <taxon>Halteria</taxon>
    </lineage>
</organism>